<evidence type="ECO:0000313" key="3">
    <source>
        <dbReference type="EMBL" id="MFD2913452.1"/>
    </source>
</evidence>
<evidence type="ECO:0000259" key="2">
    <source>
        <dbReference type="PROSITE" id="PS51462"/>
    </source>
</evidence>
<dbReference type="PANTHER" id="PTHR21340">
    <property type="entry name" value="DIADENOSINE 5,5-P1,P4-TETRAPHOSPHATE PYROPHOSPHOHYDROLASE MUTT"/>
    <property type="match status" value="1"/>
</dbReference>
<dbReference type="Gene3D" id="3.90.79.10">
    <property type="entry name" value="Nucleoside Triphosphate Pyrophosphohydrolase"/>
    <property type="match status" value="1"/>
</dbReference>
<reference evidence="4" key="1">
    <citation type="journal article" date="2019" name="Int. J. Syst. Evol. Microbiol.">
        <title>The Global Catalogue of Microorganisms (GCM) 10K type strain sequencing project: providing services to taxonomists for standard genome sequencing and annotation.</title>
        <authorList>
            <consortium name="The Broad Institute Genomics Platform"/>
            <consortium name="The Broad Institute Genome Sequencing Center for Infectious Disease"/>
            <person name="Wu L."/>
            <person name="Ma J."/>
        </authorList>
    </citation>
    <scope>NUCLEOTIDE SEQUENCE [LARGE SCALE GENOMIC DNA]</scope>
    <source>
        <strain evidence="4">KCTC 13528</strain>
    </source>
</reference>
<gene>
    <name evidence="3" type="ORF">ACFS5P_16315</name>
</gene>
<dbReference type="Pfam" id="PF00293">
    <property type="entry name" value="NUDIX"/>
    <property type="match status" value="1"/>
</dbReference>
<protein>
    <submittedName>
        <fullName evidence="3">NUDIX hydrolase</fullName>
    </submittedName>
</protein>
<evidence type="ECO:0000256" key="1">
    <source>
        <dbReference type="ARBA" id="ARBA00022801"/>
    </source>
</evidence>
<dbReference type="PANTHER" id="PTHR21340:SF0">
    <property type="entry name" value="BIS(5'-NUCLEOSYL)-TETRAPHOSPHATASE [ASYMMETRICAL]"/>
    <property type="match status" value="1"/>
</dbReference>
<dbReference type="PROSITE" id="PS00893">
    <property type="entry name" value="NUDIX_BOX"/>
    <property type="match status" value="1"/>
</dbReference>
<name>A0ABW5ZLQ6_9BACL</name>
<dbReference type="InterPro" id="IPR000086">
    <property type="entry name" value="NUDIX_hydrolase_dom"/>
</dbReference>
<dbReference type="InterPro" id="IPR051325">
    <property type="entry name" value="Nudix_hydrolase_domain"/>
</dbReference>
<feature type="domain" description="Nudix hydrolase" evidence="2">
    <location>
        <begin position="14"/>
        <end position="143"/>
    </location>
</feature>
<dbReference type="InterPro" id="IPR015797">
    <property type="entry name" value="NUDIX_hydrolase-like_dom_sf"/>
</dbReference>
<dbReference type="GO" id="GO:0016787">
    <property type="term" value="F:hydrolase activity"/>
    <property type="evidence" value="ECO:0007669"/>
    <property type="project" value="UniProtKB-KW"/>
</dbReference>
<sequence length="147" mass="16863">MLTFGEREPGKDYIVRPAAYAVMFDSSKTEIAVIQTGSGHYFLPGGAIENSEMHEACLKREALEEMGIEIEVTRLIGSANQYFQAKSEDTYYLSEGHFYEVKMGEKVTDPSDEDHVLKWMKPSEAVDCLIHEHQRWAVKNMINRKER</sequence>
<evidence type="ECO:0000313" key="4">
    <source>
        <dbReference type="Proteomes" id="UP001597561"/>
    </source>
</evidence>
<dbReference type="PROSITE" id="PS51462">
    <property type="entry name" value="NUDIX"/>
    <property type="match status" value="1"/>
</dbReference>
<comment type="caution">
    <text evidence="3">The sequence shown here is derived from an EMBL/GenBank/DDBJ whole genome shotgun (WGS) entry which is preliminary data.</text>
</comment>
<organism evidence="3 4">
    <name type="scientific">Jeotgalibacillus terrae</name>
    <dbReference type="NCBI Taxonomy" id="587735"/>
    <lineage>
        <taxon>Bacteria</taxon>
        <taxon>Bacillati</taxon>
        <taxon>Bacillota</taxon>
        <taxon>Bacilli</taxon>
        <taxon>Bacillales</taxon>
        <taxon>Caryophanaceae</taxon>
        <taxon>Jeotgalibacillus</taxon>
    </lineage>
</organism>
<dbReference type="SUPFAM" id="SSF55811">
    <property type="entry name" value="Nudix"/>
    <property type="match status" value="1"/>
</dbReference>
<keyword evidence="4" id="KW-1185">Reference proteome</keyword>
<dbReference type="RefSeq" id="WP_204728370.1">
    <property type="nucleotide sequence ID" value="NZ_JAFBDK010000003.1"/>
</dbReference>
<accession>A0ABW5ZLQ6</accession>
<dbReference type="Proteomes" id="UP001597561">
    <property type="component" value="Unassembled WGS sequence"/>
</dbReference>
<dbReference type="CDD" id="cd04684">
    <property type="entry name" value="NUDIX_Hydrolase"/>
    <property type="match status" value="1"/>
</dbReference>
<keyword evidence="1 3" id="KW-0378">Hydrolase</keyword>
<dbReference type="InterPro" id="IPR020084">
    <property type="entry name" value="NUDIX_hydrolase_CS"/>
</dbReference>
<proteinExistence type="predicted"/>
<dbReference type="EMBL" id="JBHUPG010000031">
    <property type="protein sequence ID" value="MFD2913452.1"/>
    <property type="molecule type" value="Genomic_DNA"/>
</dbReference>